<dbReference type="Gene3D" id="2.160.20.10">
    <property type="entry name" value="Single-stranded right-handed beta-helix, Pectin lyase-like"/>
    <property type="match status" value="1"/>
</dbReference>
<name>A0A2K8YSH2_9BACT</name>
<feature type="signal peptide" evidence="1">
    <location>
        <begin position="1"/>
        <end position="20"/>
    </location>
</feature>
<dbReference type="RefSeq" id="WP_100985985.1">
    <property type="nucleotide sequence ID" value="NZ_CP025096.1"/>
</dbReference>
<gene>
    <name evidence="2" type="ORF">CWM47_01220</name>
</gene>
<dbReference type="SUPFAM" id="SSF51126">
    <property type="entry name" value="Pectin lyase-like"/>
    <property type="match status" value="1"/>
</dbReference>
<feature type="chain" id="PRO_5014629499" description="Right handed beta helix domain-containing protein" evidence="1">
    <location>
        <begin position="21"/>
        <end position="476"/>
    </location>
</feature>
<accession>A0A2K8YSH2</accession>
<dbReference type="InterPro" id="IPR012334">
    <property type="entry name" value="Pectin_lyas_fold"/>
</dbReference>
<keyword evidence="3" id="KW-1185">Reference proteome</keyword>
<keyword evidence="1" id="KW-0732">Signal</keyword>
<dbReference type="InterPro" id="IPR011050">
    <property type="entry name" value="Pectin_lyase_fold/virulence"/>
</dbReference>
<dbReference type="EMBL" id="CP025096">
    <property type="protein sequence ID" value="AUD00560.1"/>
    <property type="molecule type" value="Genomic_DNA"/>
</dbReference>
<dbReference type="Proteomes" id="UP000232883">
    <property type="component" value="Chromosome"/>
</dbReference>
<reference evidence="2 3" key="1">
    <citation type="submission" date="2017-11" db="EMBL/GenBank/DDBJ databases">
        <title>Taxonomic description and genome sequences of Spirosoma HA7 sp. nov., isolated from pollen microhabitat of Corylus avellana.</title>
        <authorList>
            <person name="Ambika Manirajan B."/>
            <person name="Suarez C."/>
            <person name="Ratering S."/>
            <person name="Geissler-Plaum R."/>
            <person name="Cardinale M."/>
            <person name="Sylvia S."/>
        </authorList>
    </citation>
    <scope>NUCLEOTIDE SEQUENCE [LARGE SCALE GENOMIC DNA]</scope>
    <source>
        <strain evidence="2 3">HA7</strain>
    </source>
</reference>
<dbReference type="PROSITE" id="PS51257">
    <property type="entry name" value="PROKAR_LIPOPROTEIN"/>
    <property type="match status" value="1"/>
</dbReference>
<evidence type="ECO:0000313" key="2">
    <source>
        <dbReference type="EMBL" id="AUD00560.1"/>
    </source>
</evidence>
<organism evidence="2 3">
    <name type="scientific">Spirosoma pollinicola</name>
    <dbReference type="NCBI Taxonomy" id="2057025"/>
    <lineage>
        <taxon>Bacteria</taxon>
        <taxon>Pseudomonadati</taxon>
        <taxon>Bacteroidota</taxon>
        <taxon>Cytophagia</taxon>
        <taxon>Cytophagales</taxon>
        <taxon>Cytophagaceae</taxon>
        <taxon>Spirosoma</taxon>
    </lineage>
</organism>
<sequence>MKMQIKLNALASLLVAGVMATLTGCNKSQEDVVVSAPQFKVGAAISTKTPLAGVIKGTLLADSTYRVTDNVFINEGDTLLIQPGAKIHFDGKGVWSFIVKGSLLSLGTQDKPVYFTVPTTTKTDVLGADVTKDPAYSGLWGGILGETTFKNIIIKWTHLEFGGGRVVTSPVSFIANGGVAYTLSSANSDGIVVLEDSWVYGAVDDPMRPFGGKYNVMRNTFEKCGFTGGEAWNVKGGTVGNFAYNLIIGSATNGPKGSNNGQKPGQPQTNLLFYNNTIVHSGYRRSADGRGGSINFEEGSRGGFYNNLMINDKYGPRIVGATANYAGNALVVADTANIKYSNNYNYVDSLKMANQIYPVLFTTKPQASDIPAPSTFLPTGYKLGQAYDGSAVVQKNNPLFVNFPLPYVATKKVADVSFVGTWNFRLQASSPAIGKGTTSFTPMAVVPVSANFGSTEITPPSTDVGCYPSNGKGNLH</sequence>
<dbReference type="OrthoDB" id="974660at2"/>
<evidence type="ECO:0000256" key="1">
    <source>
        <dbReference type="SAM" id="SignalP"/>
    </source>
</evidence>
<proteinExistence type="predicted"/>
<evidence type="ECO:0008006" key="4">
    <source>
        <dbReference type="Google" id="ProtNLM"/>
    </source>
</evidence>
<dbReference type="AlphaFoldDB" id="A0A2K8YSH2"/>
<evidence type="ECO:0000313" key="3">
    <source>
        <dbReference type="Proteomes" id="UP000232883"/>
    </source>
</evidence>
<protein>
    <recommendedName>
        <fullName evidence="4">Right handed beta helix domain-containing protein</fullName>
    </recommendedName>
</protein>
<dbReference type="KEGG" id="spir:CWM47_01220"/>